<protein>
    <submittedName>
        <fullName evidence="8">Response regulator transcription factor</fullName>
    </submittedName>
</protein>
<dbReference type="PANTHER" id="PTHR43214:SF24">
    <property type="entry name" value="TRANSCRIPTIONAL REGULATORY PROTEIN NARL-RELATED"/>
    <property type="match status" value="1"/>
</dbReference>
<evidence type="ECO:0000256" key="1">
    <source>
        <dbReference type="ARBA" id="ARBA00022553"/>
    </source>
</evidence>
<dbReference type="InterPro" id="IPR058245">
    <property type="entry name" value="NreC/VraR/RcsB-like_REC"/>
</dbReference>
<dbReference type="GO" id="GO:0003677">
    <property type="term" value="F:DNA binding"/>
    <property type="evidence" value="ECO:0007669"/>
    <property type="project" value="UniProtKB-KW"/>
</dbReference>
<evidence type="ECO:0000256" key="3">
    <source>
        <dbReference type="ARBA" id="ARBA00023125"/>
    </source>
</evidence>
<dbReference type="PRINTS" id="PR00038">
    <property type="entry name" value="HTHLUXR"/>
</dbReference>
<dbReference type="Pfam" id="PF00196">
    <property type="entry name" value="GerE"/>
    <property type="match status" value="1"/>
</dbReference>
<dbReference type="GO" id="GO:0000160">
    <property type="term" value="P:phosphorelay signal transduction system"/>
    <property type="evidence" value="ECO:0007669"/>
    <property type="project" value="InterPro"/>
</dbReference>
<dbReference type="Gene3D" id="3.40.50.2300">
    <property type="match status" value="1"/>
</dbReference>
<dbReference type="SUPFAM" id="SSF46894">
    <property type="entry name" value="C-terminal effector domain of the bipartite response regulators"/>
    <property type="match status" value="1"/>
</dbReference>
<reference evidence="8" key="1">
    <citation type="submission" date="2020-12" db="EMBL/GenBank/DDBJ databases">
        <title>Prauserella sp. ASG 168, a novel actinomycete isolated from cave rock.</title>
        <authorList>
            <person name="Suriyachadkun C."/>
        </authorList>
    </citation>
    <scope>NUCLEOTIDE SEQUENCE</scope>
    <source>
        <strain evidence="8">ASG 168</strain>
    </source>
</reference>
<keyword evidence="3" id="KW-0238">DNA-binding</keyword>
<gene>
    <name evidence="8" type="ORF">JHE00_30470</name>
</gene>
<sequence>MVRVVVVDDHALVREGLALVLDAHPDITVVGQSADGAGLLSVLTSGSEPVDVVLLDLYLPGMDGLETLRRVRTEIAEPPAVLMLTTIGRRHEIRQALADGAAGFVLKDATGAELGAAVRGAQDGITVISSAAAAELSAPGPSGLTLRERDVLSLLGSGLSNRDIAQRLGLAERTVKVHVGNVLAKLGVASRTQAALRAGDVLGESQSSSR</sequence>
<keyword evidence="2" id="KW-0805">Transcription regulation</keyword>
<keyword evidence="4" id="KW-0804">Transcription</keyword>
<dbReference type="CDD" id="cd17535">
    <property type="entry name" value="REC_NarL-like"/>
    <property type="match status" value="1"/>
</dbReference>
<dbReference type="SUPFAM" id="SSF52172">
    <property type="entry name" value="CheY-like"/>
    <property type="match status" value="1"/>
</dbReference>
<feature type="domain" description="Response regulatory" evidence="7">
    <location>
        <begin position="3"/>
        <end position="122"/>
    </location>
</feature>
<evidence type="ECO:0000313" key="8">
    <source>
        <dbReference type="EMBL" id="MBK1788673.1"/>
    </source>
</evidence>
<dbReference type="RefSeq" id="WP_200324834.1">
    <property type="nucleotide sequence ID" value="NZ_JAENJH010000011.1"/>
</dbReference>
<dbReference type="PROSITE" id="PS00622">
    <property type="entry name" value="HTH_LUXR_1"/>
    <property type="match status" value="1"/>
</dbReference>
<dbReference type="InterPro" id="IPR000792">
    <property type="entry name" value="Tscrpt_reg_LuxR_C"/>
</dbReference>
<organism evidence="8 9">
    <name type="scientific">Prauserella cavernicola</name>
    <dbReference type="NCBI Taxonomy" id="2800127"/>
    <lineage>
        <taxon>Bacteria</taxon>
        <taxon>Bacillati</taxon>
        <taxon>Actinomycetota</taxon>
        <taxon>Actinomycetes</taxon>
        <taxon>Pseudonocardiales</taxon>
        <taxon>Pseudonocardiaceae</taxon>
        <taxon>Prauserella</taxon>
    </lineage>
</organism>
<accession>A0A934QY43</accession>
<dbReference type="SMART" id="SM00448">
    <property type="entry name" value="REC"/>
    <property type="match status" value="1"/>
</dbReference>
<dbReference type="AlphaFoldDB" id="A0A934QY43"/>
<keyword evidence="1 5" id="KW-0597">Phosphoprotein</keyword>
<dbReference type="InterPro" id="IPR011006">
    <property type="entry name" value="CheY-like_superfamily"/>
</dbReference>
<dbReference type="InterPro" id="IPR001789">
    <property type="entry name" value="Sig_transdc_resp-reg_receiver"/>
</dbReference>
<dbReference type="SMART" id="SM00421">
    <property type="entry name" value="HTH_LUXR"/>
    <property type="match status" value="1"/>
</dbReference>
<feature type="modified residue" description="4-aspartylphosphate" evidence="5">
    <location>
        <position position="56"/>
    </location>
</feature>
<feature type="domain" description="HTH luxR-type" evidence="6">
    <location>
        <begin position="137"/>
        <end position="202"/>
    </location>
</feature>
<dbReference type="PROSITE" id="PS50043">
    <property type="entry name" value="HTH_LUXR_2"/>
    <property type="match status" value="1"/>
</dbReference>
<evidence type="ECO:0000259" key="7">
    <source>
        <dbReference type="PROSITE" id="PS50110"/>
    </source>
</evidence>
<evidence type="ECO:0000259" key="6">
    <source>
        <dbReference type="PROSITE" id="PS50043"/>
    </source>
</evidence>
<dbReference type="CDD" id="cd06170">
    <property type="entry name" value="LuxR_C_like"/>
    <property type="match status" value="1"/>
</dbReference>
<evidence type="ECO:0000313" key="9">
    <source>
        <dbReference type="Proteomes" id="UP000635245"/>
    </source>
</evidence>
<dbReference type="Proteomes" id="UP000635245">
    <property type="component" value="Unassembled WGS sequence"/>
</dbReference>
<proteinExistence type="predicted"/>
<evidence type="ECO:0000256" key="5">
    <source>
        <dbReference type="PROSITE-ProRule" id="PRU00169"/>
    </source>
</evidence>
<dbReference type="InterPro" id="IPR016032">
    <property type="entry name" value="Sig_transdc_resp-reg_C-effctor"/>
</dbReference>
<dbReference type="InterPro" id="IPR039420">
    <property type="entry name" value="WalR-like"/>
</dbReference>
<dbReference type="GO" id="GO:0006355">
    <property type="term" value="P:regulation of DNA-templated transcription"/>
    <property type="evidence" value="ECO:0007669"/>
    <property type="project" value="InterPro"/>
</dbReference>
<evidence type="ECO:0000256" key="2">
    <source>
        <dbReference type="ARBA" id="ARBA00023015"/>
    </source>
</evidence>
<evidence type="ECO:0000256" key="4">
    <source>
        <dbReference type="ARBA" id="ARBA00023163"/>
    </source>
</evidence>
<dbReference type="Pfam" id="PF00072">
    <property type="entry name" value="Response_reg"/>
    <property type="match status" value="1"/>
</dbReference>
<dbReference type="EMBL" id="JAENJH010000011">
    <property type="protein sequence ID" value="MBK1788673.1"/>
    <property type="molecule type" value="Genomic_DNA"/>
</dbReference>
<name>A0A934QY43_9PSEU</name>
<dbReference type="PROSITE" id="PS50110">
    <property type="entry name" value="RESPONSE_REGULATORY"/>
    <property type="match status" value="1"/>
</dbReference>
<comment type="caution">
    <text evidence="8">The sequence shown here is derived from an EMBL/GenBank/DDBJ whole genome shotgun (WGS) entry which is preliminary data.</text>
</comment>
<keyword evidence="9" id="KW-1185">Reference proteome</keyword>
<dbReference type="PANTHER" id="PTHR43214">
    <property type="entry name" value="TWO-COMPONENT RESPONSE REGULATOR"/>
    <property type="match status" value="1"/>
</dbReference>